<gene>
    <name evidence="2" type="ORF">SAMN02745975_03059</name>
</gene>
<dbReference type="AlphaFoldDB" id="A0A1M6MQV0"/>
<dbReference type="Proteomes" id="UP000184536">
    <property type="component" value="Unassembled WGS sequence"/>
</dbReference>
<name>A0A1M6MQV0_9FIRM</name>
<evidence type="ECO:0000313" key="3">
    <source>
        <dbReference type="Proteomes" id="UP000184536"/>
    </source>
</evidence>
<accession>A0A1M6MQV0</accession>
<reference evidence="3" key="1">
    <citation type="submission" date="2016-11" db="EMBL/GenBank/DDBJ databases">
        <authorList>
            <person name="Varghese N."/>
            <person name="Submissions S."/>
        </authorList>
    </citation>
    <scope>NUCLEOTIDE SEQUENCE [LARGE SCALE GENOMIC DNA]</scope>
    <source>
        <strain evidence="3">DSM 17957</strain>
    </source>
</reference>
<organism evidence="2 3">
    <name type="scientific">Geosporobacter subterraneus DSM 17957</name>
    <dbReference type="NCBI Taxonomy" id="1121919"/>
    <lineage>
        <taxon>Bacteria</taxon>
        <taxon>Bacillati</taxon>
        <taxon>Bacillota</taxon>
        <taxon>Clostridia</taxon>
        <taxon>Peptostreptococcales</taxon>
        <taxon>Thermotaleaceae</taxon>
        <taxon>Geosporobacter</taxon>
    </lineage>
</organism>
<evidence type="ECO:0000313" key="2">
    <source>
        <dbReference type="EMBL" id="SHJ85740.1"/>
    </source>
</evidence>
<protein>
    <submittedName>
        <fullName evidence="2">Uncharacterized protein</fullName>
    </submittedName>
</protein>
<dbReference type="EMBL" id="FQZV01000047">
    <property type="protein sequence ID" value="SHJ85740.1"/>
    <property type="molecule type" value="Genomic_DNA"/>
</dbReference>
<evidence type="ECO:0000256" key="1">
    <source>
        <dbReference type="SAM" id="MobiDB-lite"/>
    </source>
</evidence>
<dbReference type="STRING" id="1121919.SAMN02745975_03059"/>
<sequence length="78" mass="8600">MSESVKASRGWWKSGTNLRLKRTSENFVESNGGRQNGIPPLAGNRVGTDCTNKSGNTGIDSRLLHVLEAGVFYFYTTY</sequence>
<keyword evidence="3" id="KW-1185">Reference proteome</keyword>
<feature type="region of interest" description="Disordered" evidence="1">
    <location>
        <begin position="23"/>
        <end position="49"/>
    </location>
</feature>
<proteinExistence type="predicted"/>